<dbReference type="Gene3D" id="1.20.120.330">
    <property type="entry name" value="Nucleotidyltransferases domain 2"/>
    <property type="match status" value="1"/>
</dbReference>
<evidence type="ECO:0000313" key="2">
    <source>
        <dbReference type="EMBL" id="PIP31510.1"/>
    </source>
</evidence>
<dbReference type="Pfam" id="PF05168">
    <property type="entry name" value="HEPN"/>
    <property type="match status" value="1"/>
</dbReference>
<reference evidence="2 3" key="1">
    <citation type="submission" date="2017-09" db="EMBL/GenBank/DDBJ databases">
        <title>Depth-based differentiation of microbial function through sediment-hosted aquifers and enrichment of novel symbionts in the deep terrestrial subsurface.</title>
        <authorList>
            <person name="Probst A.J."/>
            <person name="Ladd B."/>
            <person name="Jarett J.K."/>
            <person name="Geller-Mcgrath D.E."/>
            <person name="Sieber C.M."/>
            <person name="Emerson J.B."/>
            <person name="Anantharaman K."/>
            <person name="Thomas B.C."/>
            <person name="Malmstrom R."/>
            <person name="Stieglmeier M."/>
            <person name="Klingl A."/>
            <person name="Woyke T."/>
            <person name="Ryan C.M."/>
            <person name="Banfield J.F."/>
        </authorList>
    </citation>
    <scope>NUCLEOTIDE SEQUENCE [LARGE SCALE GENOMIC DNA]</scope>
    <source>
        <strain evidence="2">CG23_combo_of_CG06-09_8_20_14_all_37_87_8</strain>
    </source>
</reference>
<dbReference type="SUPFAM" id="SSF81593">
    <property type="entry name" value="Nucleotidyltransferase substrate binding subunit/domain"/>
    <property type="match status" value="1"/>
</dbReference>
<proteinExistence type="predicted"/>
<dbReference type="SMART" id="SM00748">
    <property type="entry name" value="HEPN"/>
    <property type="match status" value="1"/>
</dbReference>
<evidence type="ECO:0000259" key="1">
    <source>
        <dbReference type="PROSITE" id="PS50910"/>
    </source>
</evidence>
<evidence type="ECO:0000313" key="3">
    <source>
        <dbReference type="Proteomes" id="UP000230447"/>
    </source>
</evidence>
<dbReference type="AlphaFoldDB" id="A0A2G9ZG03"/>
<dbReference type="PROSITE" id="PS50910">
    <property type="entry name" value="HEPN"/>
    <property type="match status" value="1"/>
</dbReference>
<comment type="caution">
    <text evidence="2">The sequence shown here is derived from an EMBL/GenBank/DDBJ whole genome shotgun (WGS) entry which is preliminary data.</text>
</comment>
<feature type="domain" description="HEPN" evidence="1">
    <location>
        <begin position="20"/>
        <end position="126"/>
    </location>
</feature>
<dbReference type="InterPro" id="IPR007842">
    <property type="entry name" value="HEPN_dom"/>
</dbReference>
<organism evidence="2 3">
    <name type="scientific">bacterium (Candidatus Gribaldobacteria) CG23_combo_of_CG06-09_8_20_14_all_37_87_8</name>
    <dbReference type="NCBI Taxonomy" id="2014278"/>
    <lineage>
        <taxon>Bacteria</taxon>
        <taxon>Candidatus Gribaldobacteria</taxon>
    </lineage>
</organism>
<gene>
    <name evidence="2" type="ORF">COX24_03160</name>
</gene>
<sequence length="318" mass="37269">MKEQHKSKKNLSLFKEWILAAQDDEKAVSAILKEESFPPNPVCFFSQQIVEKILKGFLVFSGVDFPKIHRLEKLLILCKDIDPQFEQLWDEIEGLSFFYMATRYPGDYPAFSVEQAKEAFARAQKIKNFIMNKIFSQHQQILKCPACKTENLKKGLFYQTEVDYCPKCLGLWFDQDELRNAKDKKDEALRWLDVDLWQEPNKFKLSQSKKFCPKDIVPLYEVAYNDSKIKVDLCNLCSGAWLDRGEFKKIIEHLKKKEKDQTLYNYVSNLAQEGAEVFNGPETFKEELADFIALTKLLKYKFFVQHPTIVKLINQLPY</sequence>
<name>A0A2G9ZG03_9BACT</name>
<accession>A0A2G9ZG03</accession>
<dbReference type="EMBL" id="PCSB01000066">
    <property type="protein sequence ID" value="PIP31510.1"/>
    <property type="molecule type" value="Genomic_DNA"/>
</dbReference>
<dbReference type="Pfam" id="PF13453">
    <property type="entry name" value="Zn_ribbon_TFIIB"/>
    <property type="match status" value="2"/>
</dbReference>
<dbReference type="InterPro" id="IPR027392">
    <property type="entry name" value="TF_Znf"/>
</dbReference>
<protein>
    <recommendedName>
        <fullName evidence="1">HEPN domain-containing protein</fullName>
    </recommendedName>
</protein>
<dbReference type="Proteomes" id="UP000230447">
    <property type="component" value="Unassembled WGS sequence"/>
</dbReference>